<feature type="region of interest" description="Disordered" evidence="5">
    <location>
        <begin position="1"/>
        <end position="24"/>
    </location>
</feature>
<dbReference type="FunFam" id="3.40.50.150:FF:000009">
    <property type="entry name" value="23S rRNA (Uracil(1939)-C(5))-methyltransferase RlmD"/>
    <property type="match status" value="1"/>
</dbReference>
<dbReference type="Gene3D" id="3.40.50.150">
    <property type="entry name" value="Vaccinia Virus protein VP39"/>
    <property type="match status" value="1"/>
</dbReference>
<dbReference type="CDD" id="cd02440">
    <property type="entry name" value="AdoMet_MTases"/>
    <property type="match status" value="1"/>
</dbReference>
<feature type="binding site" evidence="4">
    <location>
        <position position="237"/>
    </location>
    <ligand>
        <name>S-adenosyl-L-methionine</name>
        <dbReference type="ChEBI" id="CHEBI:59789"/>
    </ligand>
</feature>
<dbReference type="EMBL" id="ABVQ01000035">
    <property type="protein sequence ID" value="EEC57848.1"/>
    <property type="molecule type" value="Genomic_DNA"/>
</dbReference>
<feature type="binding site" evidence="4">
    <location>
        <position position="335"/>
    </location>
    <ligand>
        <name>S-adenosyl-L-methionine</name>
        <dbReference type="ChEBI" id="CHEBI:59789"/>
    </ligand>
</feature>
<reference evidence="6 7" key="2">
    <citation type="submission" date="2008-11" db="EMBL/GenBank/DDBJ databases">
        <authorList>
            <person name="Fulton L."/>
            <person name="Clifton S."/>
            <person name="Fulton B."/>
            <person name="Xu J."/>
            <person name="Minx P."/>
            <person name="Pepin K.H."/>
            <person name="Johnson M."/>
            <person name="Bhonagiri V."/>
            <person name="Nash W.E."/>
            <person name="Mardis E.R."/>
            <person name="Wilson R.K."/>
        </authorList>
    </citation>
    <scope>NUCLEOTIDE SEQUENCE [LARGE SCALE GENOMIC DNA]</scope>
    <source>
        <strain evidence="6 7">ATCC 43243</strain>
    </source>
</reference>
<evidence type="ECO:0000256" key="5">
    <source>
        <dbReference type="SAM" id="MobiDB-lite"/>
    </source>
</evidence>
<protein>
    <recommendedName>
        <fullName evidence="8">TRAM domain-containing protein</fullName>
    </recommendedName>
</protein>
<feature type="binding site" evidence="4">
    <location>
        <position position="287"/>
    </location>
    <ligand>
        <name>S-adenosyl-L-methionine</name>
        <dbReference type="ChEBI" id="CHEBI:59789"/>
    </ligand>
</feature>
<dbReference type="PANTHER" id="PTHR11061">
    <property type="entry name" value="RNA M5U METHYLTRANSFERASE"/>
    <property type="match status" value="1"/>
</dbReference>
<reference evidence="6 7" key="1">
    <citation type="submission" date="2008-11" db="EMBL/GenBank/DDBJ databases">
        <title>Draft genome sequence of Bacteroides pectinophilus (ATCC 43243).</title>
        <authorList>
            <person name="Sudarsanam P."/>
            <person name="Ley R."/>
            <person name="Guruge J."/>
            <person name="Turnbaugh P.J."/>
            <person name="Mahowald M."/>
            <person name="Liep D."/>
            <person name="Gordon J."/>
        </authorList>
    </citation>
    <scope>NUCLEOTIDE SEQUENCE [LARGE SCALE GENOMIC DNA]</scope>
    <source>
        <strain evidence="6 7">ATCC 43243</strain>
    </source>
</reference>
<evidence type="ECO:0000256" key="4">
    <source>
        <dbReference type="PROSITE-ProRule" id="PRU01024"/>
    </source>
</evidence>
<evidence type="ECO:0000256" key="1">
    <source>
        <dbReference type="ARBA" id="ARBA00022603"/>
    </source>
</evidence>
<dbReference type="AlphaFoldDB" id="B7AQ76"/>
<feature type="binding site" evidence="4">
    <location>
        <position position="266"/>
    </location>
    <ligand>
        <name>S-adenosyl-L-methionine</name>
        <dbReference type="ChEBI" id="CHEBI:59789"/>
    </ligand>
</feature>
<gene>
    <name evidence="6" type="ORF">BACPEC_00832</name>
</gene>
<evidence type="ECO:0000313" key="6">
    <source>
        <dbReference type="EMBL" id="EEC57848.1"/>
    </source>
</evidence>
<keyword evidence="1 4" id="KW-0489">Methyltransferase</keyword>
<comment type="caution">
    <text evidence="6">The sequence shown here is derived from an EMBL/GenBank/DDBJ whole genome shotgun (WGS) entry which is preliminary data.</text>
</comment>
<evidence type="ECO:0000256" key="2">
    <source>
        <dbReference type="ARBA" id="ARBA00022679"/>
    </source>
</evidence>
<dbReference type="GO" id="GO:0070041">
    <property type="term" value="F:rRNA (uridine-C5-)-methyltransferase activity"/>
    <property type="evidence" value="ECO:0007669"/>
    <property type="project" value="TreeGrafter"/>
</dbReference>
<comment type="similarity">
    <text evidence="4">Belongs to the class I-like SAM-binding methyltransferase superfamily. RNA M5U methyltransferase family.</text>
</comment>
<dbReference type="Gene3D" id="2.40.50.1070">
    <property type="match status" value="1"/>
</dbReference>
<dbReference type="SUPFAM" id="SSF53335">
    <property type="entry name" value="S-adenosyl-L-methionine-dependent methyltransferases"/>
    <property type="match status" value="1"/>
</dbReference>
<proteinExistence type="inferred from homology"/>
<accession>B7AQ76</accession>
<dbReference type="InterPro" id="IPR010280">
    <property type="entry name" value="U5_MeTrfase_fam"/>
</dbReference>
<dbReference type="FunFam" id="2.40.50.1070:FF:000003">
    <property type="entry name" value="23S rRNA (Uracil-5-)-methyltransferase RumA"/>
    <property type="match status" value="1"/>
</dbReference>
<dbReference type="Proteomes" id="UP000003136">
    <property type="component" value="Unassembled WGS sequence"/>
</dbReference>
<keyword evidence="3 4" id="KW-0949">S-adenosyl-L-methionine</keyword>
<evidence type="ECO:0000256" key="3">
    <source>
        <dbReference type="ARBA" id="ARBA00022691"/>
    </source>
</evidence>
<dbReference type="NCBIfam" id="TIGR00479">
    <property type="entry name" value="rumA"/>
    <property type="match status" value="1"/>
</dbReference>
<dbReference type="GO" id="GO:0070475">
    <property type="term" value="P:rRNA base methylation"/>
    <property type="evidence" value="ECO:0007669"/>
    <property type="project" value="TreeGrafter"/>
</dbReference>
<keyword evidence="2 4" id="KW-0808">Transferase</keyword>
<name>B7AQ76_9FIRM</name>
<sequence length="405" mass="45412">MTSSHNSPCNRAHSPAQNRGRKQAKPAEVCPHAARCGGCAYQGIAYKEQLDKKQEYEQKLLSSYGSVSRIIGMDKPYHYRNKVHAAFGRDRYNNIICGSYEESSHRIVDNTACLIEDTRAKAIIEVIRRLAGDFGLKIYDERNGTGLLRHVLIRTGHKSGQILVILVMASTFFPSKKNFIRELIRECPEITSVVININNRRTSMILGDRQYTEYGSGYIEDTLCGITYRISPKSFYQVNAVQTELLYTKAIELARLTGSETVIDAYSGIGTIGMTVAGHVRKVISVETNTDAVKDARRNAKANNISNIDIYADDAGRFMRRMADNNETCDVIFMDPPRAGSDKVFLNSILKLMPSKVIYISCCPETLARDLAVLARRAYRVAAIQPVDMFPWTSGIETIVCLERR</sequence>
<feature type="active site" description="Nucleophile" evidence="4">
    <location>
        <position position="362"/>
    </location>
</feature>
<dbReference type="HOGENOM" id="CLU_014689_7_2_9"/>
<dbReference type="PANTHER" id="PTHR11061:SF30">
    <property type="entry name" value="TRNA (URACIL(54)-C(5))-METHYLTRANSFERASE"/>
    <property type="match status" value="1"/>
</dbReference>
<organism evidence="6 7">
    <name type="scientific">[Bacteroides] pectinophilus ATCC 43243</name>
    <dbReference type="NCBI Taxonomy" id="483218"/>
    <lineage>
        <taxon>Bacteria</taxon>
        <taxon>Bacillati</taxon>
        <taxon>Bacillota</taxon>
        <taxon>Clostridia</taxon>
        <taxon>Eubacteriales</taxon>
    </lineage>
</organism>
<evidence type="ECO:0008006" key="8">
    <source>
        <dbReference type="Google" id="ProtNLM"/>
    </source>
</evidence>
<dbReference type="eggNOG" id="COG2265">
    <property type="taxonomic scope" value="Bacteria"/>
</dbReference>
<dbReference type="STRING" id="483218.BACPEC_00832"/>
<dbReference type="InterPro" id="IPR029063">
    <property type="entry name" value="SAM-dependent_MTases_sf"/>
</dbReference>
<evidence type="ECO:0000313" key="7">
    <source>
        <dbReference type="Proteomes" id="UP000003136"/>
    </source>
</evidence>
<dbReference type="PROSITE" id="PS51687">
    <property type="entry name" value="SAM_MT_RNA_M5U"/>
    <property type="match status" value="1"/>
</dbReference>
<keyword evidence="7" id="KW-1185">Reference proteome</keyword>
<dbReference type="Pfam" id="PF05958">
    <property type="entry name" value="tRNA_U5-meth_tr"/>
    <property type="match status" value="1"/>
</dbReference>